<evidence type="ECO:0000259" key="2">
    <source>
        <dbReference type="Pfam" id="PF20432"/>
    </source>
</evidence>
<dbReference type="Pfam" id="PF20432">
    <property type="entry name" value="Xre-like-HTH"/>
    <property type="match status" value="1"/>
</dbReference>
<dbReference type="Pfam" id="PF09722">
    <property type="entry name" value="Xre_MbcA_ParS_C"/>
    <property type="match status" value="1"/>
</dbReference>
<dbReference type="InterPro" id="IPR011979">
    <property type="entry name" value="Antitox_Xre"/>
</dbReference>
<evidence type="ECO:0000259" key="1">
    <source>
        <dbReference type="Pfam" id="PF09722"/>
    </source>
</evidence>
<dbReference type="InterPro" id="IPR046847">
    <property type="entry name" value="Xre-like_HTH"/>
</dbReference>
<name>A0A2X2EEH9_PSELU</name>
<evidence type="ECO:0000313" key="4">
    <source>
        <dbReference type="Proteomes" id="UP000250443"/>
    </source>
</evidence>
<feature type="domain" description="Antitoxin Xre/MbcA/ParS-like toxin-binding" evidence="1">
    <location>
        <begin position="101"/>
        <end position="151"/>
    </location>
</feature>
<proteinExistence type="predicted"/>
<gene>
    <name evidence="3" type="ORF">NCTC11842_01590</name>
</gene>
<dbReference type="NCBIfam" id="TIGR02293">
    <property type="entry name" value="TAS_TIGR02293"/>
    <property type="match status" value="1"/>
</dbReference>
<dbReference type="InterPro" id="IPR024467">
    <property type="entry name" value="Xre/MbcA/ParS-like_toxin-bd"/>
</dbReference>
<dbReference type="EMBL" id="UAUF01000010">
    <property type="protein sequence ID" value="SPZ05100.1"/>
    <property type="molecule type" value="Genomic_DNA"/>
</dbReference>
<organism evidence="3 4">
    <name type="scientific">Pseudomonas luteola</name>
    <dbReference type="NCBI Taxonomy" id="47886"/>
    <lineage>
        <taxon>Bacteria</taxon>
        <taxon>Pseudomonadati</taxon>
        <taxon>Pseudomonadota</taxon>
        <taxon>Gammaproteobacteria</taxon>
        <taxon>Pseudomonadales</taxon>
        <taxon>Pseudomonadaceae</taxon>
        <taxon>Pseudomonas</taxon>
    </lineage>
</organism>
<accession>A0A2X2EEH9</accession>
<evidence type="ECO:0000313" key="3">
    <source>
        <dbReference type="EMBL" id="SPZ05100.1"/>
    </source>
</evidence>
<reference evidence="3 4" key="1">
    <citation type="submission" date="2018-06" db="EMBL/GenBank/DDBJ databases">
        <authorList>
            <consortium name="Pathogen Informatics"/>
            <person name="Doyle S."/>
        </authorList>
    </citation>
    <scope>NUCLEOTIDE SEQUENCE [LARGE SCALE GENOMIC DNA]</scope>
    <source>
        <strain evidence="3 4">NCTC11842</strain>
    </source>
</reference>
<dbReference type="GO" id="GO:0003677">
    <property type="term" value="F:DNA binding"/>
    <property type="evidence" value="ECO:0007669"/>
    <property type="project" value="InterPro"/>
</dbReference>
<dbReference type="GeneID" id="300269300"/>
<dbReference type="AlphaFoldDB" id="A0A2X2EEH9"/>
<sequence>MNITTTERRLPKKTEVSSAMFWDFSLQRDALNESERLVQIKAGFPAVLGRAMSQTFGVSEEIIAGVLGLSLSTFERRMRDKKAFDTVASERLDRIAAISHQAEEIFGSREVAAQWMARPNQALGNATPIVLCETEIGAMQVRRVLNALEWGGVA</sequence>
<dbReference type="Proteomes" id="UP000250443">
    <property type="component" value="Unassembled WGS sequence"/>
</dbReference>
<protein>
    <submittedName>
        <fullName evidence="3">Toxin-antitoxin system antitoxin component</fullName>
    </submittedName>
</protein>
<feature type="domain" description="Antitoxin Xre-like helix-turn-helix" evidence="2">
    <location>
        <begin position="38"/>
        <end position="96"/>
    </location>
</feature>
<dbReference type="RefSeq" id="WP_074830106.1">
    <property type="nucleotide sequence ID" value="NZ_DALZQD010000056.1"/>
</dbReference>